<name>A0AAJ0GFN8_9PEZI</name>
<feature type="region of interest" description="Disordered" evidence="1">
    <location>
        <begin position="1"/>
        <end position="46"/>
    </location>
</feature>
<dbReference type="AlphaFoldDB" id="A0AAJ0GFN8"/>
<proteinExistence type="predicted"/>
<evidence type="ECO:0000313" key="3">
    <source>
        <dbReference type="Proteomes" id="UP001271007"/>
    </source>
</evidence>
<gene>
    <name evidence="2" type="ORF">LTR09_002433</name>
</gene>
<feature type="compositionally biased region" description="Gly residues" evidence="1">
    <location>
        <begin position="260"/>
        <end position="269"/>
    </location>
</feature>
<dbReference type="Proteomes" id="UP001271007">
    <property type="component" value="Unassembled WGS sequence"/>
</dbReference>
<comment type="caution">
    <text evidence="2">The sequence shown here is derived from an EMBL/GenBank/DDBJ whole genome shotgun (WGS) entry which is preliminary data.</text>
</comment>
<reference evidence="2" key="1">
    <citation type="submission" date="2023-04" db="EMBL/GenBank/DDBJ databases">
        <title>Black Yeasts Isolated from many extreme environments.</title>
        <authorList>
            <person name="Coleine C."/>
            <person name="Stajich J.E."/>
            <person name="Selbmann L."/>
        </authorList>
    </citation>
    <scope>NUCLEOTIDE SEQUENCE</scope>
    <source>
        <strain evidence="2">CCFEE 5312</strain>
    </source>
</reference>
<feature type="region of interest" description="Disordered" evidence="1">
    <location>
        <begin position="254"/>
        <end position="292"/>
    </location>
</feature>
<protein>
    <submittedName>
        <fullName evidence="2">Uncharacterized protein</fullName>
    </submittedName>
</protein>
<evidence type="ECO:0000313" key="2">
    <source>
        <dbReference type="EMBL" id="KAK3056640.1"/>
    </source>
</evidence>
<keyword evidence="3" id="KW-1185">Reference proteome</keyword>
<organism evidence="2 3">
    <name type="scientific">Extremus antarcticus</name>
    <dbReference type="NCBI Taxonomy" id="702011"/>
    <lineage>
        <taxon>Eukaryota</taxon>
        <taxon>Fungi</taxon>
        <taxon>Dikarya</taxon>
        <taxon>Ascomycota</taxon>
        <taxon>Pezizomycotina</taxon>
        <taxon>Dothideomycetes</taxon>
        <taxon>Dothideomycetidae</taxon>
        <taxon>Mycosphaerellales</taxon>
        <taxon>Extremaceae</taxon>
        <taxon>Extremus</taxon>
    </lineage>
</organism>
<sequence length="323" mass="35570">MPQNTKAGDASGRPTRTIKKSAKAQEIEDSGEVVPGIPSPDQDNRLTSLTSSLLTSSPATINTPGAVASMPASAARARNLETKMLKVLGPDKYGIYFWPVPRPQDFPHISDSQKAWKRRMDEEEGAAYFDDGAEDWYEYGDLGNDWYEPIGKDDGVSAVRCIASSFKNRAKLAFRQGKSWDEFEDQEQRAYSEPIARARCPNGMVDVLSGRLRTDVWHAIRERLCNEIWLEEYSGPPGLVRLQVSVPQGRVDSAVPSPVGAGGPSGLGSAGTVQRRSRPPTAEEAERKIKGFTEMEDGTWQPFYEGETGAPVPVLEQLRGVRR</sequence>
<evidence type="ECO:0000256" key="1">
    <source>
        <dbReference type="SAM" id="MobiDB-lite"/>
    </source>
</evidence>
<dbReference type="EMBL" id="JAWDJX010000005">
    <property type="protein sequence ID" value="KAK3056640.1"/>
    <property type="molecule type" value="Genomic_DNA"/>
</dbReference>
<accession>A0AAJ0GFN8</accession>